<dbReference type="Gene3D" id="6.10.140.2220">
    <property type="match status" value="1"/>
</dbReference>
<dbReference type="InterPro" id="IPR002893">
    <property type="entry name" value="Znf_MYND"/>
</dbReference>
<reference evidence="13" key="1">
    <citation type="submission" date="2016-05" db="UniProtKB">
        <authorList>
            <consortium name="WormBaseParasite"/>
        </authorList>
    </citation>
    <scope>IDENTIFICATION</scope>
</reference>
<dbReference type="SMART" id="SM00248">
    <property type="entry name" value="ANK"/>
    <property type="match status" value="2"/>
</dbReference>
<dbReference type="Pfam" id="PF01753">
    <property type="entry name" value="zf-MYND"/>
    <property type="match status" value="1"/>
</dbReference>
<evidence type="ECO:0000256" key="2">
    <source>
        <dbReference type="ARBA" id="ARBA00022723"/>
    </source>
</evidence>
<dbReference type="PROSITE" id="PS50297">
    <property type="entry name" value="ANK_REP_REGION"/>
    <property type="match status" value="2"/>
</dbReference>
<keyword evidence="4 10" id="KW-0863">Zinc-finger</keyword>
<evidence type="ECO:0000259" key="11">
    <source>
        <dbReference type="PROSITE" id="PS50865"/>
    </source>
</evidence>
<evidence type="ECO:0000256" key="5">
    <source>
        <dbReference type="ARBA" id="ARBA00022833"/>
    </source>
</evidence>
<evidence type="ECO:0000313" key="13">
    <source>
        <dbReference type="WBParaSite" id="ALUE_0000426001-mRNA-1"/>
    </source>
</evidence>
<dbReference type="SUPFAM" id="SSF48403">
    <property type="entry name" value="Ankyrin repeat"/>
    <property type="match status" value="1"/>
</dbReference>
<evidence type="ECO:0000313" key="12">
    <source>
        <dbReference type="Proteomes" id="UP000036681"/>
    </source>
</evidence>
<evidence type="ECO:0000256" key="7">
    <source>
        <dbReference type="ARBA" id="ARBA00023069"/>
    </source>
</evidence>
<organism evidence="12 13">
    <name type="scientific">Ascaris lumbricoides</name>
    <name type="common">Giant roundworm</name>
    <dbReference type="NCBI Taxonomy" id="6252"/>
    <lineage>
        <taxon>Eukaryota</taxon>
        <taxon>Metazoa</taxon>
        <taxon>Ecdysozoa</taxon>
        <taxon>Nematoda</taxon>
        <taxon>Chromadorea</taxon>
        <taxon>Rhabditida</taxon>
        <taxon>Spirurina</taxon>
        <taxon>Ascaridomorpha</taxon>
        <taxon>Ascaridoidea</taxon>
        <taxon>Ascarididae</taxon>
        <taxon>Ascaris</taxon>
    </lineage>
</organism>
<dbReference type="PROSITE" id="PS50088">
    <property type="entry name" value="ANK_REPEAT"/>
    <property type="match status" value="2"/>
</dbReference>
<protein>
    <submittedName>
        <fullName evidence="13">MYND-type domain-containing protein</fullName>
    </submittedName>
</protein>
<feature type="repeat" description="ANK" evidence="9">
    <location>
        <begin position="114"/>
        <end position="146"/>
    </location>
</feature>
<dbReference type="Pfam" id="PF12796">
    <property type="entry name" value="Ank_2"/>
    <property type="match status" value="1"/>
</dbReference>
<dbReference type="SUPFAM" id="SSF144232">
    <property type="entry name" value="HIT/MYND zinc finger-like"/>
    <property type="match status" value="1"/>
</dbReference>
<keyword evidence="5" id="KW-0862">Zinc</keyword>
<evidence type="ECO:0000256" key="9">
    <source>
        <dbReference type="PROSITE-ProRule" id="PRU00023"/>
    </source>
</evidence>
<sequence>MASTSLAPYVIMEDKGDSIAESCGRNRRSAKETVKVPFQDQFILNCISLYKRLVLILNWLLLTNFCQRCGFHQDGLDSAARKIDPNSVHLKAQLIHKYLVIMKLNDLNDDERHNGMTPLDQACFKANKYLVEYLLDHDADPNSNEHAQGYTALMFAALSGQPQSAEICRILLDAGAYAYRKNSIGKTASEMAAFVGELGQHECVSVINNYIGIDEVEKLIHPKGKDSDEIFPNEFCRLTHAITKTHQIHPVKVIFFIHDNESVLNYRKKFLYVIDRLFERQLRCKESNEVMSLKLWLILFFVREALKFVDSNMDSGGAIPHLLHLYAKYLLKMENVDRVRPNLETLLRNAVRAFPYHQSLLFQTLVKAIAQTKFGERPSAYEYIAQALFGQRMATTTHFCTVCGVANSTKRCRGCKLPYCSVDCQKFDWSTHKKCCSSIAQILREEADRTSNRYVEEIPIGDNYEKLAESIESSKSITSNSADLEDVDVSNLSITEEMRH</sequence>
<dbReference type="WBParaSite" id="ALUE_0000426001-mRNA-1">
    <property type="protein sequence ID" value="ALUE_0000426001-mRNA-1"/>
    <property type="gene ID" value="ALUE_0000426001"/>
</dbReference>
<keyword evidence="2" id="KW-0479">Metal-binding</keyword>
<dbReference type="GO" id="GO:0008270">
    <property type="term" value="F:zinc ion binding"/>
    <property type="evidence" value="ECO:0007669"/>
    <property type="project" value="UniProtKB-KW"/>
</dbReference>
<keyword evidence="8" id="KW-0966">Cell projection</keyword>
<proteinExistence type="predicted"/>
<feature type="repeat" description="ANK" evidence="9">
    <location>
        <begin position="148"/>
        <end position="183"/>
    </location>
</feature>
<evidence type="ECO:0000256" key="1">
    <source>
        <dbReference type="ARBA" id="ARBA00004138"/>
    </source>
</evidence>
<dbReference type="Gene3D" id="1.25.40.20">
    <property type="entry name" value="Ankyrin repeat-containing domain"/>
    <property type="match status" value="1"/>
</dbReference>
<dbReference type="InterPro" id="IPR052452">
    <property type="entry name" value="Ankyrin-MYND_dom_contain_2"/>
</dbReference>
<dbReference type="InterPro" id="IPR036770">
    <property type="entry name" value="Ankyrin_rpt-contain_sf"/>
</dbReference>
<dbReference type="AlphaFoldDB" id="A0A0M3HQB7"/>
<keyword evidence="3" id="KW-0677">Repeat</keyword>
<dbReference type="Proteomes" id="UP000036681">
    <property type="component" value="Unplaced"/>
</dbReference>
<evidence type="ECO:0000256" key="3">
    <source>
        <dbReference type="ARBA" id="ARBA00022737"/>
    </source>
</evidence>
<dbReference type="PANTHER" id="PTHR24150">
    <property type="entry name" value="ANKYRIN REPEAT AND MYND DOMAIN-CONTAINING PROTEIN 2"/>
    <property type="match status" value="1"/>
</dbReference>
<keyword evidence="6 9" id="KW-0040">ANK repeat</keyword>
<feature type="domain" description="MYND-type" evidence="11">
    <location>
        <begin position="400"/>
        <end position="436"/>
    </location>
</feature>
<dbReference type="GO" id="GO:0005929">
    <property type="term" value="C:cilium"/>
    <property type="evidence" value="ECO:0007669"/>
    <property type="project" value="UniProtKB-SubCell"/>
</dbReference>
<dbReference type="PANTHER" id="PTHR24150:SF8">
    <property type="entry name" value="ANKYRIN REPEAT AND MYND DOMAIN-CONTAINING PROTEIN 2"/>
    <property type="match status" value="1"/>
</dbReference>
<dbReference type="InterPro" id="IPR002110">
    <property type="entry name" value="Ankyrin_rpt"/>
</dbReference>
<evidence type="ECO:0000256" key="4">
    <source>
        <dbReference type="ARBA" id="ARBA00022771"/>
    </source>
</evidence>
<accession>A0A0M3HQB7</accession>
<dbReference type="PROSITE" id="PS50865">
    <property type="entry name" value="ZF_MYND_2"/>
    <property type="match status" value="1"/>
</dbReference>
<keyword evidence="12" id="KW-1185">Reference proteome</keyword>
<evidence type="ECO:0000256" key="8">
    <source>
        <dbReference type="ARBA" id="ARBA00023273"/>
    </source>
</evidence>
<name>A0A0M3HQB7_ASCLU</name>
<comment type="subcellular location">
    <subcellularLocation>
        <location evidence="1">Cell projection</location>
        <location evidence="1">Cilium</location>
    </subcellularLocation>
</comment>
<evidence type="ECO:0000256" key="10">
    <source>
        <dbReference type="PROSITE-ProRule" id="PRU00134"/>
    </source>
</evidence>
<evidence type="ECO:0000256" key="6">
    <source>
        <dbReference type="ARBA" id="ARBA00023043"/>
    </source>
</evidence>
<keyword evidence="7" id="KW-0969">Cilium</keyword>